<evidence type="ECO:0000256" key="3">
    <source>
        <dbReference type="ARBA" id="ARBA00013014"/>
    </source>
</evidence>
<dbReference type="Pfam" id="PF08546">
    <property type="entry name" value="ApbA_C"/>
    <property type="match status" value="1"/>
</dbReference>
<comment type="pathway">
    <text evidence="1 10">Cofactor biosynthesis; (R)-pantothenate biosynthesis; (R)-pantoate from 3-methyl-2-oxobutanoate: step 2/2.</text>
</comment>
<dbReference type="GO" id="GO:0005737">
    <property type="term" value="C:cytoplasm"/>
    <property type="evidence" value="ECO:0007669"/>
    <property type="project" value="TreeGrafter"/>
</dbReference>
<dbReference type="RefSeq" id="WP_078925654.1">
    <property type="nucleotide sequence ID" value="NZ_FUXB01000005.1"/>
</dbReference>
<dbReference type="InterPro" id="IPR013328">
    <property type="entry name" value="6PGD_dom2"/>
</dbReference>
<dbReference type="GO" id="GO:0008677">
    <property type="term" value="F:2-dehydropantoate 2-reductase activity"/>
    <property type="evidence" value="ECO:0007669"/>
    <property type="project" value="UniProtKB-EC"/>
</dbReference>
<dbReference type="InterPro" id="IPR036291">
    <property type="entry name" value="NAD(P)-bd_dom_sf"/>
</dbReference>
<dbReference type="InterPro" id="IPR003710">
    <property type="entry name" value="ApbA"/>
</dbReference>
<dbReference type="InterPro" id="IPR013332">
    <property type="entry name" value="KPR_N"/>
</dbReference>
<evidence type="ECO:0000256" key="7">
    <source>
        <dbReference type="ARBA" id="ARBA00023002"/>
    </source>
</evidence>
<keyword evidence="7 10" id="KW-0560">Oxidoreductase</keyword>
<dbReference type="FunFam" id="1.10.1040.10:FF:000017">
    <property type="entry name" value="2-dehydropantoate 2-reductase"/>
    <property type="match status" value="1"/>
</dbReference>
<feature type="domain" description="Ketopantoate reductase N-terminal" evidence="11">
    <location>
        <begin position="3"/>
        <end position="142"/>
    </location>
</feature>
<dbReference type="NCBIfam" id="TIGR00745">
    <property type="entry name" value="apbA_panE"/>
    <property type="match status" value="1"/>
</dbReference>
<sequence>MNIVILGPGAIGSLWAYQLHHSGHQVALWGTQSLEHWSISQDNRPAISYAYNQLSTLRHADVLLITVKAWQVAQALPPVLPHLAPETILIFMHNGMGALDSLTTEINHHPIVLATTTHGAQKTSPHHVMHTGKGMTQLGAYNTQGKQCEFLTEVFNHALPTVSWNPEITHALWHKLAINCVINPLTAIHQCNNGALAQPQYYSIIEQIIHELVSVMQAESIPCDKAALTESIYQVITATAKNHSSMQQDVVHQRQTEIDFITGYLVKKAQQHGLSIPTNLELYQHIHSLQQRWISQ</sequence>
<evidence type="ECO:0000256" key="6">
    <source>
        <dbReference type="ARBA" id="ARBA00022857"/>
    </source>
</evidence>
<dbReference type="EMBL" id="FUXB01000005">
    <property type="protein sequence ID" value="SJZ75118.1"/>
    <property type="molecule type" value="Genomic_DNA"/>
</dbReference>
<accession>A0A1T4N8E7</accession>
<dbReference type="PANTHER" id="PTHR43765:SF2">
    <property type="entry name" value="2-DEHYDROPANTOATE 2-REDUCTASE"/>
    <property type="match status" value="1"/>
</dbReference>
<dbReference type="Pfam" id="PF02558">
    <property type="entry name" value="ApbA"/>
    <property type="match status" value="1"/>
</dbReference>
<keyword evidence="6 10" id="KW-0521">NADP</keyword>
<comment type="catalytic activity">
    <reaction evidence="9 10">
        <text>(R)-pantoate + NADP(+) = 2-dehydropantoate + NADPH + H(+)</text>
        <dbReference type="Rhea" id="RHEA:16233"/>
        <dbReference type="ChEBI" id="CHEBI:11561"/>
        <dbReference type="ChEBI" id="CHEBI:15378"/>
        <dbReference type="ChEBI" id="CHEBI:15980"/>
        <dbReference type="ChEBI" id="CHEBI:57783"/>
        <dbReference type="ChEBI" id="CHEBI:58349"/>
        <dbReference type="EC" id="1.1.1.169"/>
    </reaction>
</comment>
<dbReference type="Gene3D" id="3.40.50.720">
    <property type="entry name" value="NAD(P)-binding Rossmann-like Domain"/>
    <property type="match status" value="1"/>
</dbReference>
<dbReference type="EC" id="1.1.1.169" evidence="3 10"/>
<dbReference type="SUPFAM" id="SSF48179">
    <property type="entry name" value="6-phosphogluconate dehydrogenase C-terminal domain-like"/>
    <property type="match status" value="1"/>
</dbReference>
<dbReference type="STRING" id="1123491.SAMN02745782_01251"/>
<evidence type="ECO:0000313" key="14">
    <source>
        <dbReference type="Proteomes" id="UP000190834"/>
    </source>
</evidence>
<evidence type="ECO:0000256" key="1">
    <source>
        <dbReference type="ARBA" id="ARBA00004994"/>
    </source>
</evidence>
<evidence type="ECO:0000256" key="8">
    <source>
        <dbReference type="ARBA" id="ARBA00032024"/>
    </source>
</evidence>
<evidence type="ECO:0000256" key="9">
    <source>
        <dbReference type="ARBA" id="ARBA00048793"/>
    </source>
</evidence>
<dbReference type="InterPro" id="IPR013752">
    <property type="entry name" value="KPA_reductase"/>
</dbReference>
<dbReference type="AlphaFoldDB" id="A0A1T4N8E7"/>
<protein>
    <recommendedName>
        <fullName evidence="4 10">2-dehydropantoate 2-reductase</fullName>
        <ecNumber evidence="3 10">1.1.1.169</ecNumber>
    </recommendedName>
    <alternativeName>
        <fullName evidence="8 10">Ketopantoate reductase</fullName>
    </alternativeName>
</protein>
<comment type="similarity">
    <text evidence="2 10">Belongs to the ketopantoate reductase family.</text>
</comment>
<dbReference type="GO" id="GO:0050661">
    <property type="term" value="F:NADP binding"/>
    <property type="evidence" value="ECO:0007669"/>
    <property type="project" value="TreeGrafter"/>
</dbReference>
<evidence type="ECO:0000313" key="13">
    <source>
        <dbReference type="EMBL" id="SJZ75118.1"/>
    </source>
</evidence>
<evidence type="ECO:0000256" key="2">
    <source>
        <dbReference type="ARBA" id="ARBA00007870"/>
    </source>
</evidence>
<dbReference type="GO" id="GO:0015940">
    <property type="term" value="P:pantothenate biosynthetic process"/>
    <property type="evidence" value="ECO:0007669"/>
    <property type="project" value="UniProtKB-UniPathway"/>
</dbReference>
<evidence type="ECO:0000256" key="4">
    <source>
        <dbReference type="ARBA" id="ARBA00019465"/>
    </source>
</evidence>
<dbReference type="InterPro" id="IPR050838">
    <property type="entry name" value="Ketopantoate_reductase"/>
</dbReference>
<name>A0A1T4N8E7_VIBCI</name>
<dbReference type="PANTHER" id="PTHR43765">
    <property type="entry name" value="2-DEHYDROPANTOATE 2-REDUCTASE-RELATED"/>
    <property type="match status" value="1"/>
</dbReference>
<feature type="domain" description="Ketopantoate reductase C-terminal" evidence="12">
    <location>
        <begin position="168"/>
        <end position="289"/>
    </location>
</feature>
<comment type="function">
    <text evidence="10">Catalyzes the NADPH-dependent reduction of ketopantoate into pantoic acid.</text>
</comment>
<dbReference type="Gene3D" id="1.10.1040.10">
    <property type="entry name" value="N-(1-d-carboxylethyl)-l-norvaline Dehydrogenase, domain 2"/>
    <property type="match status" value="1"/>
</dbReference>
<gene>
    <name evidence="13" type="ORF">SAMN02745782_01251</name>
</gene>
<dbReference type="Proteomes" id="UP000190834">
    <property type="component" value="Unassembled WGS sequence"/>
</dbReference>
<evidence type="ECO:0000256" key="5">
    <source>
        <dbReference type="ARBA" id="ARBA00022655"/>
    </source>
</evidence>
<dbReference type="NCBIfam" id="NF005087">
    <property type="entry name" value="PRK06522.1-1"/>
    <property type="match status" value="1"/>
</dbReference>
<dbReference type="InterPro" id="IPR008927">
    <property type="entry name" value="6-PGluconate_DH-like_C_sf"/>
</dbReference>
<keyword evidence="5 10" id="KW-0566">Pantothenate biosynthesis</keyword>
<evidence type="ECO:0000259" key="12">
    <source>
        <dbReference type="Pfam" id="PF08546"/>
    </source>
</evidence>
<proteinExistence type="inferred from homology"/>
<dbReference type="SUPFAM" id="SSF51735">
    <property type="entry name" value="NAD(P)-binding Rossmann-fold domains"/>
    <property type="match status" value="1"/>
</dbReference>
<keyword evidence="14" id="KW-1185">Reference proteome</keyword>
<dbReference type="OrthoDB" id="6530772at2"/>
<dbReference type="GeneID" id="70584273"/>
<evidence type="ECO:0000256" key="10">
    <source>
        <dbReference type="RuleBase" id="RU362068"/>
    </source>
</evidence>
<dbReference type="UniPathway" id="UPA00028">
    <property type="reaction ID" value="UER00004"/>
</dbReference>
<organism evidence="13 14">
    <name type="scientific">Vibrio cincinnatiensis DSM 19608</name>
    <dbReference type="NCBI Taxonomy" id="1123491"/>
    <lineage>
        <taxon>Bacteria</taxon>
        <taxon>Pseudomonadati</taxon>
        <taxon>Pseudomonadota</taxon>
        <taxon>Gammaproteobacteria</taxon>
        <taxon>Vibrionales</taxon>
        <taxon>Vibrionaceae</taxon>
        <taxon>Vibrio</taxon>
    </lineage>
</organism>
<evidence type="ECO:0000259" key="11">
    <source>
        <dbReference type="Pfam" id="PF02558"/>
    </source>
</evidence>
<reference evidence="14" key="1">
    <citation type="submission" date="2017-02" db="EMBL/GenBank/DDBJ databases">
        <authorList>
            <person name="Varghese N."/>
            <person name="Submissions S."/>
        </authorList>
    </citation>
    <scope>NUCLEOTIDE SEQUENCE [LARGE SCALE GENOMIC DNA]</scope>
    <source>
        <strain evidence="14">DSM 19608</strain>
    </source>
</reference>